<sequence>MINAAALLEISHESLYEHVFAAHTEHRPCAHQHLGYVDKSADKINVCLPRAGVDLSVQQLLLSLSSGTQLSSTGFICWQTALYFADWAVAFAPCPLAAVLHKDSVVLELGAGVSAVLAAVVGPRVGHYVASDQAHLLKLMKQNFRANVVSQRYDSNTCAKDRDHAPRRLDAAAKWSQIDFVALDWEGPGPGTRRFAELTGRPHADVVVACDTIYNSYLIAPFLACMALAMCEHTVAVVAMQLRDEAITEEFLERALQAGLRVFQVRDEHLTPELIEGFAVYCFRKRKAEGQAEGTCGEHIRGGHIWGDVV</sequence>
<dbReference type="GO" id="GO:0032259">
    <property type="term" value="P:methylation"/>
    <property type="evidence" value="ECO:0007669"/>
    <property type="project" value="UniProtKB-KW"/>
</dbReference>
<dbReference type="GO" id="GO:0032991">
    <property type="term" value="C:protein-containing complex"/>
    <property type="evidence" value="ECO:0007669"/>
    <property type="project" value="TreeGrafter"/>
</dbReference>
<dbReference type="OrthoDB" id="2529286at2759"/>
<keyword evidence="6" id="KW-1185">Reference proteome</keyword>
<organism evidence="5 6">
    <name type="scientific">Metschnikowia bicuspidata var. bicuspidata NRRL YB-4993</name>
    <dbReference type="NCBI Taxonomy" id="869754"/>
    <lineage>
        <taxon>Eukaryota</taxon>
        <taxon>Fungi</taxon>
        <taxon>Dikarya</taxon>
        <taxon>Ascomycota</taxon>
        <taxon>Saccharomycotina</taxon>
        <taxon>Pichiomycetes</taxon>
        <taxon>Metschnikowiaceae</taxon>
        <taxon>Metschnikowia</taxon>
    </lineage>
</organism>
<dbReference type="InterPro" id="IPR019410">
    <property type="entry name" value="Methyltransf_16"/>
</dbReference>
<keyword evidence="2" id="KW-0949">S-adenosyl-L-methionine</keyword>
<comment type="caution">
    <text evidence="5">The sequence shown here is derived from an EMBL/GenBank/DDBJ whole genome shotgun (WGS) entry which is preliminary data.</text>
</comment>
<dbReference type="GO" id="GO:0008757">
    <property type="term" value="F:S-adenosylmethionine-dependent methyltransferase activity"/>
    <property type="evidence" value="ECO:0007669"/>
    <property type="project" value="UniProtKB-ARBA"/>
</dbReference>
<dbReference type="GeneID" id="30030081"/>
<dbReference type="Gene3D" id="3.40.50.150">
    <property type="entry name" value="Vaccinia Virus protein VP39"/>
    <property type="match status" value="1"/>
</dbReference>
<comment type="similarity">
    <text evidence="3">Belongs to the class I-like SAM-binding methyltransferase superfamily. RKM5 family.</text>
</comment>
<evidence type="ECO:0000256" key="1">
    <source>
        <dbReference type="ARBA" id="ARBA00022603"/>
    </source>
</evidence>
<keyword evidence="1" id="KW-0489">Methyltransferase</keyword>
<dbReference type="SUPFAM" id="SSF53335">
    <property type="entry name" value="S-adenosyl-L-methionine-dependent methyltransferases"/>
    <property type="match status" value="1"/>
</dbReference>
<reference evidence="5 6" key="1">
    <citation type="submission" date="2016-05" db="EMBL/GenBank/DDBJ databases">
        <title>Comparative genomics of biotechnologically important yeasts.</title>
        <authorList>
            <consortium name="DOE Joint Genome Institute"/>
            <person name="Riley R."/>
            <person name="Haridas S."/>
            <person name="Wolfe K.H."/>
            <person name="Lopes M.R."/>
            <person name="Hittinger C.T."/>
            <person name="Goker M."/>
            <person name="Salamov A."/>
            <person name="Wisecaver J."/>
            <person name="Long T.M."/>
            <person name="Aerts A.L."/>
            <person name="Barry K."/>
            <person name="Choi C."/>
            <person name="Clum A."/>
            <person name="Coughlan A.Y."/>
            <person name="Deshpande S."/>
            <person name="Douglass A.P."/>
            <person name="Hanson S.J."/>
            <person name="Klenk H.-P."/>
            <person name="LaButti K."/>
            <person name="Lapidus A."/>
            <person name="Lindquist E."/>
            <person name="Lipzen A."/>
            <person name="Meier-kolthoff J.P."/>
            <person name="Ohm R.A."/>
            <person name="Otillar R.P."/>
            <person name="Pangilinan J."/>
            <person name="Peng Y."/>
            <person name="Rokas A."/>
            <person name="Rosa C.A."/>
            <person name="Scheuner C."/>
            <person name="Sibirny A.A."/>
            <person name="Slot J.C."/>
            <person name="Stielow J.B."/>
            <person name="Sun H."/>
            <person name="Kurtzman C.P."/>
            <person name="Blackwell M."/>
            <person name="Grigoriev I.V."/>
            <person name="Jeffries T.W."/>
        </authorList>
    </citation>
    <scope>NUCLEOTIDE SEQUENCE [LARGE SCALE GENOMIC DNA]</scope>
    <source>
        <strain evidence="5 6">NRRL YB-4993</strain>
    </source>
</reference>
<dbReference type="Proteomes" id="UP000092555">
    <property type="component" value="Unassembled WGS sequence"/>
</dbReference>
<protein>
    <recommendedName>
        <fullName evidence="4">Ribosomal lysine N-methyltransferase 5</fullName>
    </recommendedName>
</protein>
<accession>A0A1A0HEH0</accession>
<proteinExistence type="inferred from homology"/>
<dbReference type="EMBL" id="LXTC01000002">
    <property type="protein sequence ID" value="OBA22509.1"/>
    <property type="molecule type" value="Genomic_DNA"/>
</dbReference>
<dbReference type="PANTHER" id="PTHR14614:SF109">
    <property type="entry name" value="RIBOSOMAL LYSINE N-METHYLTRANSFERASE 5"/>
    <property type="match status" value="1"/>
</dbReference>
<evidence type="ECO:0000313" key="6">
    <source>
        <dbReference type="Proteomes" id="UP000092555"/>
    </source>
</evidence>
<dbReference type="InterPro" id="IPR029063">
    <property type="entry name" value="SAM-dependent_MTases_sf"/>
</dbReference>
<evidence type="ECO:0000256" key="4">
    <source>
        <dbReference type="ARBA" id="ARBA00039932"/>
    </source>
</evidence>
<name>A0A1A0HEH0_9ASCO</name>
<dbReference type="GO" id="GO:0005829">
    <property type="term" value="C:cytosol"/>
    <property type="evidence" value="ECO:0007669"/>
    <property type="project" value="TreeGrafter"/>
</dbReference>
<dbReference type="RefSeq" id="XP_018713005.1">
    <property type="nucleotide sequence ID" value="XM_018857105.1"/>
</dbReference>
<gene>
    <name evidence="5" type="ORF">METBIDRAFT_39159</name>
</gene>
<evidence type="ECO:0000256" key="2">
    <source>
        <dbReference type="ARBA" id="ARBA00022691"/>
    </source>
</evidence>
<keyword evidence="1" id="KW-0808">Transferase</keyword>
<evidence type="ECO:0000313" key="5">
    <source>
        <dbReference type="EMBL" id="OBA22509.1"/>
    </source>
</evidence>
<dbReference type="STRING" id="869754.A0A1A0HEH0"/>
<evidence type="ECO:0000256" key="3">
    <source>
        <dbReference type="ARBA" id="ARBA00038458"/>
    </source>
</evidence>
<dbReference type="PANTHER" id="PTHR14614">
    <property type="entry name" value="HEPATOCELLULAR CARCINOMA-ASSOCIATED ANTIGEN"/>
    <property type="match status" value="1"/>
</dbReference>
<dbReference type="AlphaFoldDB" id="A0A1A0HEH0"/>